<dbReference type="InterPro" id="IPR003439">
    <property type="entry name" value="ABC_transporter-like_ATP-bd"/>
</dbReference>
<dbReference type="PANTHER" id="PTHR43166:SF35">
    <property type="entry name" value="L-CYSTINE IMPORT ATP-BINDING PROTEIN TCYN"/>
    <property type="match status" value="1"/>
</dbReference>
<dbReference type="GO" id="GO:0005524">
    <property type="term" value="F:ATP binding"/>
    <property type="evidence" value="ECO:0007669"/>
    <property type="project" value="UniProtKB-KW"/>
</dbReference>
<dbReference type="PROSITE" id="PS50893">
    <property type="entry name" value="ABC_TRANSPORTER_2"/>
    <property type="match status" value="1"/>
</dbReference>
<evidence type="ECO:0000256" key="4">
    <source>
        <dbReference type="ARBA" id="ARBA00022475"/>
    </source>
</evidence>
<comment type="subcellular location">
    <subcellularLocation>
        <location evidence="1">Cell membrane</location>
        <topology evidence="1">Peripheral membrane protein</topology>
    </subcellularLocation>
</comment>
<sequence length="253" mass="28005">MSDSPAVEITKLCKSFDGYEVLRDIDLTVGKGDVVSVLGSSGSGKSTMLRCINWLEVPDSGSIRIGGERIGYNEKARRAMTNREMAAIRARAGMVFQSFNLWPHLNVLHNVMISPVQVKRMPREEARALALSLLEKVGLSEKAEAYPYTLSGGQKQRVAIARALAMSPEVILFDEPTSALDPERVGEVLQVMRNLSGEGYTMIVVTHEMDFARAVSDQVVFLDKGVIVEKAPPETFFTNPSSERVRKFLERVD</sequence>
<dbReference type="PIRSF" id="PIRSF039085">
    <property type="entry name" value="ABC_ATPase_HisP"/>
    <property type="match status" value="1"/>
</dbReference>
<keyword evidence="10" id="KW-1185">Reference proteome</keyword>
<feature type="domain" description="ABC transporter" evidence="8">
    <location>
        <begin position="7"/>
        <end position="249"/>
    </location>
</feature>
<keyword evidence="4" id="KW-1003">Cell membrane</keyword>
<dbReference type="InterPro" id="IPR030679">
    <property type="entry name" value="ABC_ATPase_HisP-typ"/>
</dbReference>
<dbReference type="InterPro" id="IPR027417">
    <property type="entry name" value="P-loop_NTPase"/>
</dbReference>
<keyword evidence="3" id="KW-0813">Transport</keyword>
<evidence type="ECO:0000256" key="3">
    <source>
        <dbReference type="ARBA" id="ARBA00022448"/>
    </source>
</evidence>
<name>A0ABW5CKY8_9HYPH</name>
<keyword evidence="6 9" id="KW-0067">ATP-binding</keyword>
<dbReference type="PANTHER" id="PTHR43166">
    <property type="entry name" value="AMINO ACID IMPORT ATP-BINDING PROTEIN"/>
    <property type="match status" value="1"/>
</dbReference>
<keyword evidence="7" id="KW-0472">Membrane</keyword>
<proteinExistence type="inferred from homology"/>
<dbReference type="CDD" id="cd03262">
    <property type="entry name" value="ABC_HisP_GlnQ"/>
    <property type="match status" value="1"/>
</dbReference>
<dbReference type="SMART" id="SM00382">
    <property type="entry name" value="AAA"/>
    <property type="match status" value="1"/>
</dbReference>
<evidence type="ECO:0000256" key="2">
    <source>
        <dbReference type="ARBA" id="ARBA00005417"/>
    </source>
</evidence>
<dbReference type="InterPro" id="IPR003593">
    <property type="entry name" value="AAA+_ATPase"/>
</dbReference>
<dbReference type="SUPFAM" id="SSF52540">
    <property type="entry name" value="P-loop containing nucleoside triphosphate hydrolases"/>
    <property type="match status" value="1"/>
</dbReference>
<dbReference type="InterPro" id="IPR050086">
    <property type="entry name" value="MetN_ABC_transporter-like"/>
</dbReference>
<dbReference type="InterPro" id="IPR017871">
    <property type="entry name" value="ABC_transporter-like_CS"/>
</dbReference>
<protein>
    <submittedName>
        <fullName evidence="9">Amino acid ABC transporter ATP-binding protein</fullName>
    </submittedName>
</protein>
<dbReference type="Gene3D" id="3.40.50.300">
    <property type="entry name" value="P-loop containing nucleotide triphosphate hydrolases"/>
    <property type="match status" value="1"/>
</dbReference>
<evidence type="ECO:0000256" key="1">
    <source>
        <dbReference type="ARBA" id="ARBA00004202"/>
    </source>
</evidence>
<dbReference type="EMBL" id="JBHUIJ010000009">
    <property type="protein sequence ID" value="MFD2237438.1"/>
    <property type="molecule type" value="Genomic_DNA"/>
</dbReference>
<evidence type="ECO:0000256" key="5">
    <source>
        <dbReference type="ARBA" id="ARBA00022741"/>
    </source>
</evidence>
<comment type="caution">
    <text evidence="9">The sequence shown here is derived from an EMBL/GenBank/DDBJ whole genome shotgun (WGS) entry which is preliminary data.</text>
</comment>
<dbReference type="Pfam" id="PF00005">
    <property type="entry name" value="ABC_tran"/>
    <property type="match status" value="1"/>
</dbReference>
<organism evidence="9 10">
    <name type="scientific">Aureimonas populi</name>
    <dbReference type="NCBI Taxonomy" id="1701758"/>
    <lineage>
        <taxon>Bacteria</taxon>
        <taxon>Pseudomonadati</taxon>
        <taxon>Pseudomonadota</taxon>
        <taxon>Alphaproteobacteria</taxon>
        <taxon>Hyphomicrobiales</taxon>
        <taxon>Aurantimonadaceae</taxon>
        <taxon>Aureimonas</taxon>
    </lineage>
</organism>
<reference evidence="10" key="1">
    <citation type="journal article" date="2019" name="Int. J. Syst. Evol. Microbiol.">
        <title>The Global Catalogue of Microorganisms (GCM) 10K type strain sequencing project: providing services to taxonomists for standard genome sequencing and annotation.</title>
        <authorList>
            <consortium name="The Broad Institute Genomics Platform"/>
            <consortium name="The Broad Institute Genome Sequencing Center for Infectious Disease"/>
            <person name="Wu L."/>
            <person name="Ma J."/>
        </authorList>
    </citation>
    <scope>NUCLEOTIDE SEQUENCE [LARGE SCALE GENOMIC DNA]</scope>
    <source>
        <strain evidence="10">ZS-35-S2</strain>
    </source>
</reference>
<accession>A0ABW5CKY8</accession>
<dbReference type="RefSeq" id="WP_209737537.1">
    <property type="nucleotide sequence ID" value="NZ_CP072611.1"/>
</dbReference>
<dbReference type="PROSITE" id="PS00211">
    <property type="entry name" value="ABC_TRANSPORTER_1"/>
    <property type="match status" value="1"/>
</dbReference>
<evidence type="ECO:0000313" key="9">
    <source>
        <dbReference type="EMBL" id="MFD2237438.1"/>
    </source>
</evidence>
<gene>
    <name evidence="9" type="ORF">ACFSKQ_08160</name>
</gene>
<evidence type="ECO:0000313" key="10">
    <source>
        <dbReference type="Proteomes" id="UP001597371"/>
    </source>
</evidence>
<comment type="similarity">
    <text evidence="2">Belongs to the ABC transporter superfamily.</text>
</comment>
<evidence type="ECO:0000256" key="7">
    <source>
        <dbReference type="ARBA" id="ARBA00023136"/>
    </source>
</evidence>
<evidence type="ECO:0000259" key="8">
    <source>
        <dbReference type="PROSITE" id="PS50893"/>
    </source>
</evidence>
<evidence type="ECO:0000256" key="6">
    <source>
        <dbReference type="ARBA" id="ARBA00022840"/>
    </source>
</evidence>
<keyword evidence="5" id="KW-0547">Nucleotide-binding</keyword>
<dbReference type="Proteomes" id="UP001597371">
    <property type="component" value="Unassembled WGS sequence"/>
</dbReference>